<dbReference type="EMBL" id="MT180431">
    <property type="protein sequence ID" value="QNL33454.1"/>
    <property type="molecule type" value="Genomic_DNA"/>
</dbReference>
<accession>A0A7G9A9M5</accession>
<dbReference type="AlphaFoldDB" id="A0A7G9A9M5"/>
<name>A0A7G9A9M5_ECOLX</name>
<geneLocation type="plasmid" evidence="1">
    <name>pCE1681-B</name>
</geneLocation>
<keyword evidence="1" id="KW-0614">Plasmid</keyword>
<reference evidence="1" key="1">
    <citation type="submission" date="2020-03" db="EMBL/GenBank/DDBJ databases">
        <title>Comparative analysis of multidrug resistant Escherichia coli ST216 isolates from silver gulls in Australia.</title>
        <authorList>
            <person name="Tarabai H."/>
            <person name="Wyrsch E.R."/>
            <person name="Bitar I."/>
            <person name="Djordjevic S.P."/>
            <person name="Dolejska M."/>
        </authorList>
    </citation>
    <scope>NUCLEOTIDE SEQUENCE</scope>
    <source>
        <strain evidence="1">CE1681</strain>
        <plasmid evidence="1">pCE1681-B</plasmid>
    </source>
</reference>
<protein>
    <submittedName>
        <fullName evidence="1">Uncharacterized protein</fullName>
    </submittedName>
</protein>
<evidence type="ECO:0000313" key="1">
    <source>
        <dbReference type="EMBL" id="QNL33454.1"/>
    </source>
</evidence>
<proteinExistence type="predicted"/>
<sequence>MINIDCGMYSFVIPCVLSLPNVVHFALFRVLCDFIVALQ</sequence>
<organism evidence="1">
    <name type="scientific">Escherichia coli</name>
    <dbReference type="NCBI Taxonomy" id="562"/>
    <lineage>
        <taxon>Bacteria</taxon>
        <taxon>Pseudomonadati</taxon>
        <taxon>Pseudomonadota</taxon>
        <taxon>Gammaproteobacteria</taxon>
        <taxon>Enterobacterales</taxon>
        <taxon>Enterobacteriaceae</taxon>
        <taxon>Escherichia</taxon>
    </lineage>
</organism>